<feature type="domain" description="JmjC" evidence="3">
    <location>
        <begin position="444"/>
        <end position="607"/>
    </location>
</feature>
<dbReference type="PANTHER" id="PTHR10694">
    <property type="entry name" value="LYSINE-SPECIFIC DEMETHYLASE"/>
    <property type="match status" value="1"/>
</dbReference>
<evidence type="ECO:0000259" key="3">
    <source>
        <dbReference type="PROSITE" id="PS51184"/>
    </source>
</evidence>
<dbReference type="GO" id="GO:0000785">
    <property type="term" value="C:chromatin"/>
    <property type="evidence" value="ECO:0007669"/>
    <property type="project" value="TreeGrafter"/>
</dbReference>
<feature type="region of interest" description="Disordered" evidence="1">
    <location>
        <begin position="435"/>
        <end position="462"/>
    </location>
</feature>
<dbReference type="GO" id="GO:0051864">
    <property type="term" value="F:histone H3K36 demethylase activity"/>
    <property type="evidence" value="ECO:0007669"/>
    <property type="project" value="TreeGrafter"/>
</dbReference>
<dbReference type="SMART" id="SM00545">
    <property type="entry name" value="JmjN"/>
    <property type="match status" value="1"/>
</dbReference>
<feature type="region of interest" description="Disordered" evidence="1">
    <location>
        <begin position="264"/>
        <end position="295"/>
    </location>
</feature>
<evidence type="ECO:0000313" key="4">
    <source>
        <dbReference type="EMBL" id="CAD9715933.1"/>
    </source>
</evidence>
<evidence type="ECO:0000313" key="5">
    <source>
        <dbReference type="EMBL" id="CAD9715943.1"/>
    </source>
</evidence>
<feature type="domain" description="JmjN" evidence="2">
    <location>
        <begin position="228"/>
        <end position="270"/>
    </location>
</feature>
<gene>
    <name evidence="4" type="ORF">CPRI1469_LOCUS4789</name>
    <name evidence="5" type="ORF">CPRI1469_LOCUS4799</name>
</gene>
<evidence type="ECO:0000259" key="2">
    <source>
        <dbReference type="PROSITE" id="PS51183"/>
    </source>
</evidence>
<dbReference type="SMART" id="SM00558">
    <property type="entry name" value="JmjC"/>
    <property type="match status" value="1"/>
</dbReference>
<feature type="region of interest" description="Disordered" evidence="1">
    <location>
        <begin position="104"/>
        <end position="125"/>
    </location>
</feature>
<reference evidence="5" key="1">
    <citation type="submission" date="2021-01" db="EMBL/GenBank/DDBJ databases">
        <authorList>
            <person name="Corre E."/>
            <person name="Pelletier E."/>
            <person name="Niang G."/>
            <person name="Scheremetjew M."/>
            <person name="Finn R."/>
            <person name="Kale V."/>
            <person name="Holt S."/>
            <person name="Cochrane G."/>
            <person name="Meng A."/>
            <person name="Brown T."/>
            <person name="Cohen L."/>
        </authorList>
    </citation>
    <scope>NUCLEOTIDE SEQUENCE</scope>
    <source>
        <strain evidence="5">CCMP1205</strain>
    </source>
</reference>
<dbReference type="PROSITE" id="PS51184">
    <property type="entry name" value="JMJC"/>
    <property type="match status" value="1"/>
</dbReference>
<accession>A0A7S2WZ90</accession>
<feature type="compositionally biased region" description="Basic and acidic residues" evidence="1">
    <location>
        <begin position="435"/>
        <end position="454"/>
    </location>
</feature>
<dbReference type="EMBL" id="HBHL01007403">
    <property type="protein sequence ID" value="CAD9715933.1"/>
    <property type="molecule type" value="Transcribed_RNA"/>
</dbReference>
<dbReference type="SUPFAM" id="SSF51197">
    <property type="entry name" value="Clavaminate synthase-like"/>
    <property type="match status" value="1"/>
</dbReference>
<dbReference type="PANTHER" id="PTHR10694:SF7">
    <property type="entry name" value="[HISTONE H3]-TRIMETHYL-L-LYSINE(9) DEMETHYLASE"/>
    <property type="match status" value="1"/>
</dbReference>
<organism evidence="5">
    <name type="scientific">Chloropicon primus</name>
    <dbReference type="NCBI Taxonomy" id="1764295"/>
    <lineage>
        <taxon>Eukaryota</taxon>
        <taxon>Viridiplantae</taxon>
        <taxon>Chlorophyta</taxon>
        <taxon>Chloropicophyceae</taxon>
        <taxon>Chloropicales</taxon>
        <taxon>Chloropicaceae</taxon>
        <taxon>Chloropicon</taxon>
    </lineage>
</organism>
<evidence type="ECO:0000256" key="1">
    <source>
        <dbReference type="SAM" id="MobiDB-lite"/>
    </source>
</evidence>
<dbReference type="GO" id="GO:0010468">
    <property type="term" value="P:regulation of gene expression"/>
    <property type="evidence" value="ECO:0007669"/>
    <property type="project" value="TreeGrafter"/>
</dbReference>
<name>A0A7S2WZ90_9CHLO</name>
<dbReference type="InterPro" id="IPR003347">
    <property type="entry name" value="JmjC_dom"/>
</dbReference>
<dbReference type="Pfam" id="PF02373">
    <property type="entry name" value="JmjC"/>
    <property type="match status" value="1"/>
</dbReference>
<feature type="region of interest" description="Disordered" evidence="1">
    <location>
        <begin position="199"/>
        <end position="219"/>
    </location>
</feature>
<dbReference type="EMBL" id="HBHL01007414">
    <property type="protein sequence ID" value="CAD9715943.1"/>
    <property type="molecule type" value="Transcribed_RNA"/>
</dbReference>
<dbReference type="GO" id="GO:0032454">
    <property type="term" value="F:histone H3K9 demethylase activity"/>
    <property type="evidence" value="ECO:0007669"/>
    <property type="project" value="TreeGrafter"/>
</dbReference>
<dbReference type="InterPro" id="IPR003349">
    <property type="entry name" value="JmjN"/>
</dbReference>
<sequence length="634" mass="71839">MYVLAIEPPELLPNLYPLCFPPSCPSVVASVTTASLQFDTLDHSVGQILLPTQRWKALEMTQPSVWTSSAHSFVIAARRSLRSNQSIARSSSLFTFSVGVSKQNERERERERGRGGRRGVEEAARSRSRSFSPPLRCCAFVFVFVFVFVCSRRNGTTTNAERRRIWRTMVEGKHACGYGEVNGVRYRFEKPDGSFVAPGIESGEHSSSESEGENEVETGKLSGGCISVPVFYPEEAHTRGPFEDFITLIEPVLERFGIGKVVPPPGWSPCSTASGRDKGGPKRQRRESSGGGELEVVEPGFFERRTEILRERADDLVIEKAIRQHATGRKGVYRTVLVEQKPMHVGSQFKPLADSKEKQPPRKGEDGFDLDAIERHFWKNVTYQPPLYGADVEGSLFDELREGEETTFGRWDIRNLDTILSKVLYKFINSENAKREKKEKEKASQKKSCDPETKGKRKGRGKKKLEIPGVISPYLYFGMYRSFFAWHTEDVDLYSVNYLHFGAPKVWYCVPPRHRRKFESAMRSSVPELFMHCSEFLRHKELLASPAILKAEAVPLVKFVQRENEWVINFPGAYHAGFNCGFNCAESTNFATQKWIEIGAKAKPCKCSKDSVRLDMKLFEDFELNDAPVPLNHF</sequence>
<dbReference type="Gene3D" id="2.60.120.650">
    <property type="entry name" value="Cupin"/>
    <property type="match status" value="1"/>
</dbReference>
<protein>
    <recommendedName>
        <fullName evidence="6">JmjC domain-containing protein</fullName>
    </recommendedName>
</protein>
<dbReference type="AlphaFoldDB" id="A0A7S2WZ90"/>
<dbReference type="PROSITE" id="PS51183">
    <property type="entry name" value="JMJN"/>
    <property type="match status" value="1"/>
</dbReference>
<proteinExistence type="predicted"/>
<evidence type="ECO:0008006" key="6">
    <source>
        <dbReference type="Google" id="ProtNLM"/>
    </source>
</evidence>
<dbReference type="GO" id="GO:0005634">
    <property type="term" value="C:nucleus"/>
    <property type="evidence" value="ECO:0007669"/>
    <property type="project" value="TreeGrafter"/>
</dbReference>